<protein>
    <submittedName>
        <fullName evidence="2">CoA-binding protein</fullName>
    </submittedName>
</protein>
<dbReference type="EMBL" id="BMQS01000034">
    <property type="protein sequence ID" value="GGU05327.1"/>
    <property type="molecule type" value="Genomic_DNA"/>
</dbReference>
<dbReference type="Proteomes" id="UP000276741">
    <property type="component" value="Chromosome"/>
</dbReference>
<name>A0A348B6Z3_9CREN</name>
<reference evidence="3" key="4">
    <citation type="submission" date="2020-09" db="EMBL/GenBank/DDBJ databases">
        <authorList>
            <person name="Sun Q."/>
            <person name="Ohkuma M."/>
        </authorList>
    </citation>
    <scope>NUCLEOTIDE SEQUENCE</scope>
    <source>
        <strain evidence="3">JCM 31740</strain>
    </source>
</reference>
<reference evidence="4" key="2">
    <citation type="submission" date="2018-04" db="EMBL/GenBank/DDBJ databases">
        <title>Complete genome sequence of Sulfodiicoccus acidiphilus strain HS-1.</title>
        <authorList>
            <person name="Sakai H.D."/>
            <person name="Kurosawa N."/>
        </authorList>
    </citation>
    <scope>NUCLEOTIDE SEQUENCE [LARGE SCALE GENOMIC DNA]</scope>
    <source>
        <strain evidence="4">HS-1</strain>
    </source>
</reference>
<sequence length="144" mass="16688">MTYFMVGDDEIRRIFETYKTIATIGFSKDPAKPSHYVPKFLIERGYEVIPVNPTVNEILGRRSYSKLSEVPLNIDIVQVFRPSPELRGIVNEAISRRRERGDVKVIWAQEGIRDDEAAKEAKEVGFTFIQDRCMYKEYVRLIGV</sequence>
<feature type="domain" description="CoA-binding" evidence="1">
    <location>
        <begin position="14"/>
        <end position="112"/>
    </location>
</feature>
<reference evidence="2" key="3">
    <citation type="journal article" date="2019" name="BMC Res. Notes">
        <title>Complete genome sequence of the Sulfodiicoccus acidiphilus strain HS-1T, the first crenarchaeon that lacks polB3, isolated from an acidic hot spring in Ohwaku-dani, Hakone, Japan.</title>
        <authorList>
            <person name="Sakai H.D."/>
            <person name="Kurosawa N."/>
        </authorList>
    </citation>
    <scope>NUCLEOTIDE SEQUENCE</scope>
    <source>
        <strain evidence="2">HS-1</strain>
    </source>
</reference>
<dbReference type="Proteomes" id="UP000616143">
    <property type="component" value="Unassembled WGS sequence"/>
</dbReference>
<dbReference type="AlphaFoldDB" id="A0A348B6Z3"/>
<evidence type="ECO:0000313" key="3">
    <source>
        <dbReference type="EMBL" id="GGU05327.1"/>
    </source>
</evidence>
<dbReference type="Gene3D" id="3.40.50.720">
    <property type="entry name" value="NAD(P)-binding Rossmann-like Domain"/>
    <property type="match status" value="1"/>
</dbReference>
<keyword evidence="4" id="KW-1185">Reference proteome</keyword>
<dbReference type="InterPro" id="IPR036291">
    <property type="entry name" value="NAD(P)-bd_dom_sf"/>
</dbReference>
<reference evidence="3" key="1">
    <citation type="journal article" date="2014" name="Int. J. Syst. Evol. Microbiol.">
        <title>Complete genome sequence of Corynebacterium casei LMG S-19264T (=DSM 44701T), isolated from a smear-ripened cheese.</title>
        <authorList>
            <consortium name="US DOE Joint Genome Institute (JGI-PGF)"/>
            <person name="Walter F."/>
            <person name="Albersmeier A."/>
            <person name="Kalinowski J."/>
            <person name="Ruckert C."/>
        </authorList>
    </citation>
    <scope>NUCLEOTIDE SEQUENCE</scope>
    <source>
        <strain evidence="3">JCM 31740</strain>
    </source>
</reference>
<dbReference type="PANTHER" id="PTHR33303">
    <property type="entry name" value="CYTOPLASMIC PROTEIN-RELATED"/>
    <property type="match status" value="1"/>
</dbReference>
<organism evidence="2 4">
    <name type="scientific">Sulfodiicoccus acidiphilus</name>
    <dbReference type="NCBI Taxonomy" id="1670455"/>
    <lineage>
        <taxon>Archaea</taxon>
        <taxon>Thermoproteota</taxon>
        <taxon>Thermoprotei</taxon>
        <taxon>Sulfolobales</taxon>
        <taxon>Sulfolobaceae</taxon>
        <taxon>Sulfodiicoccus</taxon>
    </lineage>
</organism>
<evidence type="ECO:0000313" key="2">
    <source>
        <dbReference type="EMBL" id="BBD73945.1"/>
    </source>
</evidence>
<evidence type="ECO:0000259" key="1">
    <source>
        <dbReference type="SMART" id="SM00881"/>
    </source>
</evidence>
<gene>
    <name evidence="3" type="ORF">GCM10007116_22220</name>
    <name evidence="2" type="ORF">HS1genome_2334</name>
</gene>
<accession>A0A348B6Z3</accession>
<dbReference type="InterPro" id="IPR003781">
    <property type="entry name" value="CoA-bd"/>
</dbReference>
<dbReference type="PANTHER" id="PTHR33303:SF2">
    <property type="entry name" value="COA-BINDING DOMAIN-CONTAINING PROTEIN"/>
    <property type="match status" value="1"/>
</dbReference>
<dbReference type="KEGG" id="sacd:HS1genome_2334"/>
<dbReference type="Pfam" id="PF13380">
    <property type="entry name" value="CoA_binding_2"/>
    <property type="match status" value="1"/>
</dbReference>
<dbReference type="EMBL" id="AP018553">
    <property type="protein sequence ID" value="BBD73945.1"/>
    <property type="molecule type" value="Genomic_DNA"/>
</dbReference>
<dbReference type="SMART" id="SM00881">
    <property type="entry name" value="CoA_binding"/>
    <property type="match status" value="1"/>
</dbReference>
<dbReference type="SUPFAM" id="SSF51735">
    <property type="entry name" value="NAD(P)-binding Rossmann-fold domains"/>
    <property type="match status" value="1"/>
</dbReference>
<proteinExistence type="predicted"/>
<evidence type="ECO:0000313" key="4">
    <source>
        <dbReference type="Proteomes" id="UP000276741"/>
    </source>
</evidence>